<organism evidence="1 2">
    <name type="scientific">Mesorhabditis spiculigera</name>
    <dbReference type="NCBI Taxonomy" id="96644"/>
    <lineage>
        <taxon>Eukaryota</taxon>
        <taxon>Metazoa</taxon>
        <taxon>Ecdysozoa</taxon>
        <taxon>Nematoda</taxon>
        <taxon>Chromadorea</taxon>
        <taxon>Rhabditida</taxon>
        <taxon>Rhabditina</taxon>
        <taxon>Rhabditomorpha</taxon>
        <taxon>Rhabditoidea</taxon>
        <taxon>Rhabditidae</taxon>
        <taxon>Mesorhabditinae</taxon>
        <taxon>Mesorhabditis</taxon>
    </lineage>
</organism>
<accession>A0AA36FT54</accession>
<sequence length="148" mass="16307">MDQIEAKSAEGLPAEFLFTVAAYEGLIARTIRLRTCAQEFCQVVQKEVGGSATLTIGTFNRVNHLQHPVAVLSPKLSGGGLNLRSSQSPLNRWSMQHDLDPYLHSGQQFDLLRPTAGMIKPLDIAHALSNLCRFNGHTRTHYSVAQHS</sequence>
<proteinExistence type="predicted"/>
<gene>
    <name evidence="1" type="ORF">MSPICULIGERA_LOCUS408</name>
</gene>
<feature type="non-terminal residue" evidence="1">
    <location>
        <position position="1"/>
    </location>
</feature>
<dbReference type="Gene3D" id="1.10.3210.10">
    <property type="entry name" value="Hypothetical protein af1432"/>
    <property type="match status" value="1"/>
</dbReference>
<protein>
    <submittedName>
        <fullName evidence="1">Uncharacterized protein</fullName>
    </submittedName>
</protein>
<dbReference type="SUPFAM" id="SSF109604">
    <property type="entry name" value="HD-domain/PDEase-like"/>
    <property type="match status" value="1"/>
</dbReference>
<dbReference type="EMBL" id="CATQJA010000072">
    <property type="protein sequence ID" value="CAJ0557650.1"/>
    <property type="molecule type" value="Genomic_DNA"/>
</dbReference>
<dbReference type="AlphaFoldDB" id="A0AA36FT54"/>
<comment type="caution">
    <text evidence="1">The sequence shown here is derived from an EMBL/GenBank/DDBJ whole genome shotgun (WGS) entry which is preliminary data.</text>
</comment>
<name>A0AA36FT54_9BILA</name>
<evidence type="ECO:0000313" key="1">
    <source>
        <dbReference type="EMBL" id="CAJ0557650.1"/>
    </source>
</evidence>
<dbReference type="Proteomes" id="UP001177023">
    <property type="component" value="Unassembled WGS sequence"/>
</dbReference>
<evidence type="ECO:0000313" key="2">
    <source>
        <dbReference type="Proteomes" id="UP001177023"/>
    </source>
</evidence>
<reference evidence="1" key="1">
    <citation type="submission" date="2023-06" db="EMBL/GenBank/DDBJ databases">
        <authorList>
            <person name="Delattre M."/>
        </authorList>
    </citation>
    <scope>NUCLEOTIDE SEQUENCE</scope>
    <source>
        <strain evidence="1">AF72</strain>
    </source>
</reference>
<keyword evidence="2" id="KW-1185">Reference proteome</keyword>